<reference evidence="1" key="1">
    <citation type="journal article" date="2015" name="Nature">
        <title>Complex archaea that bridge the gap between prokaryotes and eukaryotes.</title>
        <authorList>
            <person name="Spang A."/>
            <person name="Saw J.H."/>
            <person name="Jorgensen S.L."/>
            <person name="Zaremba-Niedzwiedzka K."/>
            <person name="Martijn J."/>
            <person name="Lind A.E."/>
            <person name="van Eijk R."/>
            <person name="Schleper C."/>
            <person name="Guy L."/>
            <person name="Ettema T.J."/>
        </authorList>
    </citation>
    <scope>NUCLEOTIDE SEQUENCE</scope>
</reference>
<accession>A0A0F9HL07</accession>
<sequence>MAVLAQARNAVLSVALIVLEVDYRLAAAGRFRYAPVGLYG</sequence>
<name>A0A0F9HL07_9ZZZZ</name>
<comment type="caution">
    <text evidence="1">The sequence shown here is derived from an EMBL/GenBank/DDBJ whole genome shotgun (WGS) entry which is preliminary data.</text>
</comment>
<proteinExistence type="predicted"/>
<dbReference type="EMBL" id="LAZR01022287">
    <property type="protein sequence ID" value="KKL82405.1"/>
    <property type="molecule type" value="Genomic_DNA"/>
</dbReference>
<organism evidence="1">
    <name type="scientific">marine sediment metagenome</name>
    <dbReference type="NCBI Taxonomy" id="412755"/>
    <lineage>
        <taxon>unclassified sequences</taxon>
        <taxon>metagenomes</taxon>
        <taxon>ecological metagenomes</taxon>
    </lineage>
</organism>
<dbReference type="AlphaFoldDB" id="A0A0F9HL07"/>
<feature type="non-terminal residue" evidence="1">
    <location>
        <position position="40"/>
    </location>
</feature>
<gene>
    <name evidence="1" type="ORF">LCGC14_1985140</name>
</gene>
<evidence type="ECO:0000313" key="1">
    <source>
        <dbReference type="EMBL" id="KKL82405.1"/>
    </source>
</evidence>
<protein>
    <submittedName>
        <fullName evidence="1">Uncharacterized protein</fullName>
    </submittedName>
</protein>